<name>A0A484D0K7_PERFV</name>
<dbReference type="AlphaFoldDB" id="A0A484D0K7"/>
<feature type="region of interest" description="Disordered" evidence="1">
    <location>
        <begin position="476"/>
        <end position="547"/>
    </location>
</feature>
<keyword evidence="2" id="KW-0472">Membrane</keyword>
<feature type="domain" description="Fibronectin type-III" evidence="3">
    <location>
        <begin position="129"/>
        <end position="227"/>
    </location>
</feature>
<keyword evidence="2" id="KW-1133">Transmembrane helix</keyword>
<reference evidence="4 5" key="1">
    <citation type="submission" date="2019-01" db="EMBL/GenBank/DDBJ databases">
        <title>A chromosome-scale genome assembly of the yellow perch, Perca flavescens.</title>
        <authorList>
            <person name="Feron R."/>
            <person name="Morvezen R."/>
            <person name="Bestin A."/>
            <person name="Haffray P."/>
            <person name="Klopp C."/>
            <person name="Zahm M."/>
            <person name="Cabau C."/>
            <person name="Roques C."/>
            <person name="Donnadieu C."/>
            <person name="Bouchez O."/>
            <person name="Christie M."/>
            <person name="Larson W."/>
            <person name="Guiguen Y."/>
        </authorList>
    </citation>
    <scope>NUCLEOTIDE SEQUENCE [LARGE SCALE GENOMIC DNA]</scope>
    <source>
        <strain evidence="4">YP-PL-M2</strain>
        <tissue evidence="4">Blood</tissue>
    </source>
</reference>
<evidence type="ECO:0000259" key="3">
    <source>
        <dbReference type="PROSITE" id="PS50853"/>
    </source>
</evidence>
<protein>
    <recommendedName>
        <fullName evidence="3">Fibronectin type-III domain-containing protein</fullName>
    </recommendedName>
</protein>
<sequence length="570" mass="64763">MSLRDFPQYLMETLKCRSSLHKYIVVFIFLTAASKGSACEAPSSPECFRRKADETVYLCEWSMNTTESDVTFVLYIDKEKIRNIKQTWSQVNEEKLIKNRSVDIWVEARVGNSSCTSPRRSVVLGDTVKYAAPQIISMSWLKNDLSLTWRAEGAHPALAEILFRRNDDPAESWEKRTTNTTSYNSKYNATVENLLKDSAYKVQIRHRSTHARNPLWSGWSFVTVPAELEQKPEVTMAIQLLNGTRKVTLTWKPMPHAAAASGVNYNLTDTQSSHGYIKDYVRYLYFEHRCDGGKPQTVKMCIFYKKEGVPSKKPQDFISFSETHTSVNLSWKAIPFADQKGYLTHYRLCSVTISSQDVLKACFNISALLMKYRLENLAPGAKYNISLAGVTRVGEGPEATVMINTLPEKPVNVWWSLGLLFLFFFMTTMCTCIFKRIKSKILPPVPTPVIPDFIPYQPESQELLERKEEVHELTLHQLHPEGKSVPEDAEETDVLTGEWDSGTDEDVENKRGDSRMSRGSSDQSLDPGSTDEALRSSREGKMTDLEQVDNEIAMLIYRNGLVFDVKTDSP</sequence>
<dbReference type="CDD" id="cd00063">
    <property type="entry name" value="FN3"/>
    <property type="match status" value="1"/>
</dbReference>
<dbReference type="Gene3D" id="2.60.40.10">
    <property type="entry name" value="Immunoglobulins"/>
    <property type="match status" value="2"/>
</dbReference>
<dbReference type="InterPro" id="IPR053073">
    <property type="entry name" value="IL11/IL27_subunit_beta"/>
</dbReference>
<dbReference type="SUPFAM" id="SSF49265">
    <property type="entry name" value="Fibronectin type III"/>
    <property type="match status" value="2"/>
</dbReference>
<gene>
    <name evidence="4" type="ORF">EPR50_G00100410</name>
</gene>
<dbReference type="STRING" id="8167.A0A484D0K7"/>
<dbReference type="PANTHER" id="PTHR48483">
    <property type="entry name" value="INTERLEUKIN-27 SUBUNIT BETA"/>
    <property type="match status" value="1"/>
</dbReference>
<dbReference type="PROSITE" id="PS50853">
    <property type="entry name" value="FN3"/>
    <property type="match status" value="2"/>
</dbReference>
<feature type="domain" description="Fibronectin type-III" evidence="3">
    <location>
        <begin position="313"/>
        <end position="409"/>
    </location>
</feature>
<evidence type="ECO:0000313" key="5">
    <source>
        <dbReference type="Proteomes" id="UP000295070"/>
    </source>
</evidence>
<keyword evidence="2" id="KW-0812">Transmembrane</keyword>
<dbReference type="Proteomes" id="UP000295070">
    <property type="component" value="Chromosome 9"/>
</dbReference>
<feature type="compositionally biased region" description="Basic and acidic residues" evidence="1">
    <location>
        <begin position="532"/>
        <end position="544"/>
    </location>
</feature>
<feature type="compositionally biased region" description="Basic and acidic residues" evidence="1">
    <location>
        <begin position="476"/>
        <end position="486"/>
    </location>
</feature>
<comment type="caution">
    <text evidence="4">The sequence shown here is derived from an EMBL/GenBank/DDBJ whole genome shotgun (WGS) entry which is preliminary data.</text>
</comment>
<feature type="transmembrane region" description="Helical" evidence="2">
    <location>
        <begin position="413"/>
        <end position="434"/>
    </location>
</feature>
<keyword evidence="5" id="KW-1185">Reference proteome</keyword>
<organism evidence="4 5">
    <name type="scientific">Perca flavescens</name>
    <name type="common">American yellow perch</name>
    <name type="synonym">Morone flavescens</name>
    <dbReference type="NCBI Taxonomy" id="8167"/>
    <lineage>
        <taxon>Eukaryota</taxon>
        <taxon>Metazoa</taxon>
        <taxon>Chordata</taxon>
        <taxon>Craniata</taxon>
        <taxon>Vertebrata</taxon>
        <taxon>Euteleostomi</taxon>
        <taxon>Actinopterygii</taxon>
        <taxon>Neopterygii</taxon>
        <taxon>Teleostei</taxon>
        <taxon>Neoteleostei</taxon>
        <taxon>Acanthomorphata</taxon>
        <taxon>Eupercaria</taxon>
        <taxon>Perciformes</taxon>
        <taxon>Percoidei</taxon>
        <taxon>Percidae</taxon>
        <taxon>Percinae</taxon>
        <taxon>Perca</taxon>
    </lineage>
</organism>
<dbReference type="PANTHER" id="PTHR48483:SF1">
    <property type="entry name" value="INTERLEUKIN-12 RECEPTOR SUBUNIT BETA-1-RELATED"/>
    <property type="match status" value="1"/>
</dbReference>
<evidence type="ECO:0000313" key="4">
    <source>
        <dbReference type="EMBL" id="TDH08741.1"/>
    </source>
</evidence>
<dbReference type="EMBL" id="SCKG01000009">
    <property type="protein sequence ID" value="TDH08741.1"/>
    <property type="molecule type" value="Genomic_DNA"/>
</dbReference>
<dbReference type="InterPro" id="IPR013783">
    <property type="entry name" value="Ig-like_fold"/>
</dbReference>
<dbReference type="Pfam" id="PF00041">
    <property type="entry name" value="fn3"/>
    <property type="match status" value="1"/>
</dbReference>
<evidence type="ECO:0000256" key="2">
    <source>
        <dbReference type="SAM" id="Phobius"/>
    </source>
</evidence>
<accession>A0A484D0K7</accession>
<dbReference type="SMART" id="SM00060">
    <property type="entry name" value="FN3"/>
    <property type="match status" value="2"/>
</dbReference>
<evidence type="ECO:0000256" key="1">
    <source>
        <dbReference type="SAM" id="MobiDB-lite"/>
    </source>
</evidence>
<dbReference type="InterPro" id="IPR003961">
    <property type="entry name" value="FN3_dom"/>
</dbReference>
<proteinExistence type="predicted"/>
<dbReference type="InterPro" id="IPR036116">
    <property type="entry name" value="FN3_sf"/>
</dbReference>